<evidence type="ECO:0000313" key="3">
    <source>
        <dbReference type="Proteomes" id="UP000541610"/>
    </source>
</evidence>
<sequence length="257" mass="29449">MVSFLSTWLLVAQLLVTTSAYYPGKFVHDGDDFTMAYEVDNEGKARLSFKVPGQPAFTSVSYPLKEVVSRHAYEVDFTGTFEGVHYWYKRIGGLHRGVHIKDDDLTVLTFANRDVLLAKFEGRELKFTRRSHRSPPSAHYIGKFVHDGDDFTLAYEVDNEGKVKFSFEVPGQPAFTSVSYPLREVVPPFAYAVDFTGTFEGVHYWYKRIRGLHRGVHIKDGDLTFFAFVNSNVLLAIFEGRVLKFTRRPYPRANLRQ</sequence>
<evidence type="ECO:0000313" key="2">
    <source>
        <dbReference type="EMBL" id="KAF4681292.1"/>
    </source>
</evidence>
<comment type="caution">
    <text evidence="2">The sequence shown here is derived from an EMBL/GenBank/DDBJ whole genome shotgun (WGS) entry which is preliminary data.</text>
</comment>
<protein>
    <submittedName>
        <fullName evidence="2">Uncharacterized protein</fullName>
    </submittedName>
</protein>
<name>A0A7J6NBM2_PEROL</name>
<organism evidence="2 3">
    <name type="scientific">Perkinsus olseni</name>
    <name type="common">Perkinsus atlanticus</name>
    <dbReference type="NCBI Taxonomy" id="32597"/>
    <lineage>
        <taxon>Eukaryota</taxon>
        <taxon>Sar</taxon>
        <taxon>Alveolata</taxon>
        <taxon>Perkinsozoa</taxon>
        <taxon>Perkinsea</taxon>
        <taxon>Perkinsida</taxon>
        <taxon>Perkinsidae</taxon>
        <taxon>Perkinsus</taxon>
    </lineage>
</organism>
<dbReference type="AlphaFoldDB" id="A0A7J6NBM2"/>
<dbReference type="EMBL" id="JABANP010000527">
    <property type="protein sequence ID" value="KAF4681292.1"/>
    <property type="molecule type" value="Genomic_DNA"/>
</dbReference>
<dbReference type="Proteomes" id="UP000541610">
    <property type="component" value="Unassembled WGS sequence"/>
</dbReference>
<feature type="signal peptide" evidence="1">
    <location>
        <begin position="1"/>
        <end position="20"/>
    </location>
</feature>
<gene>
    <name evidence="2" type="ORF">FOZ60_012282</name>
</gene>
<proteinExistence type="predicted"/>
<reference evidence="2 3" key="1">
    <citation type="submission" date="2020-04" db="EMBL/GenBank/DDBJ databases">
        <title>Perkinsus olseni comparative genomics.</title>
        <authorList>
            <person name="Bogema D.R."/>
        </authorList>
    </citation>
    <scope>NUCLEOTIDE SEQUENCE [LARGE SCALE GENOMIC DNA]</scope>
    <source>
        <strain evidence="2">00978-12</strain>
    </source>
</reference>
<evidence type="ECO:0000256" key="1">
    <source>
        <dbReference type="SAM" id="SignalP"/>
    </source>
</evidence>
<accession>A0A7J6NBM2</accession>
<keyword evidence="1" id="KW-0732">Signal</keyword>
<feature type="chain" id="PRO_5029819114" evidence="1">
    <location>
        <begin position="21"/>
        <end position="257"/>
    </location>
</feature>